<name>A0A0H3BIR0_TREPS</name>
<protein>
    <submittedName>
        <fullName evidence="1">Uncharacterized protein</fullName>
    </submittedName>
</protein>
<dbReference type="AlphaFoldDB" id="A0A0H3BIR0"/>
<dbReference type="Proteomes" id="UP000001202">
    <property type="component" value="Chromosome"/>
</dbReference>
<sequence>MGAAGKEGAQCQGGDVCELVRHRLTMQADVLESGGVCGRI</sequence>
<proteinExistence type="predicted"/>
<accession>A0A0H3BIR0</accession>
<dbReference type="KEGG" id="tpp:TPASS_0382"/>
<reference evidence="1 2" key="1">
    <citation type="journal article" date="2008" name="BMC Microbiol.">
        <title>Complete genome sequence of Treponema pallidum ssp. pallidum strain SS14 determined with oligonucleotide arrays.</title>
        <authorList>
            <person name="Matejkova P."/>
            <person name="Strouhal M."/>
            <person name="Smajs D."/>
            <person name="Norris S.J."/>
            <person name="Palzkill T."/>
            <person name="Petrosino J.F."/>
            <person name="Sodergren E."/>
            <person name="Norton J.E."/>
            <person name="Singh J."/>
            <person name="Richmond T.A."/>
            <person name="Molla M.N."/>
            <person name="Albert T.J."/>
            <person name="Weinstock G.M."/>
        </authorList>
    </citation>
    <scope>NUCLEOTIDE SEQUENCE [LARGE SCALE GENOMIC DNA]</scope>
    <source>
        <strain evidence="1 2">SS14</strain>
    </source>
</reference>
<gene>
    <name evidence="1" type="ordered locus">TPASS_0382</name>
</gene>
<evidence type="ECO:0000313" key="2">
    <source>
        <dbReference type="Proteomes" id="UP000001202"/>
    </source>
</evidence>
<evidence type="ECO:0000313" key="1">
    <source>
        <dbReference type="EMBL" id="ACD70808.1"/>
    </source>
</evidence>
<organism evidence="1 2">
    <name type="scientific">Treponema pallidum subsp. pallidum (strain SS14)</name>
    <dbReference type="NCBI Taxonomy" id="455434"/>
    <lineage>
        <taxon>Bacteria</taxon>
        <taxon>Pseudomonadati</taxon>
        <taxon>Spirochaetota</taxon>
        <taxon>Spirochaetia</taxon>
        <taxon>Spirochaetales</taxon>
        <taxon>Treponemataceae</taxon>
        <taxon>Treponema</taxon>
    </lineage>
</organism>
<dbReference type="EMBL" id="CP000805">
    <property type="protein sequence ID" value="ACD70808.1"/>
    <property type="molecule type" value="Genomic_DNA"/>
</dbReference>